<dbReference type="EMBL" id="GBRH01237337">
    <property type="protein sequence ID" value="JAD60558.1"/>
    <property type="molecule type" value="Transcribed_RNA"/>
</dbReference>
<protein>
    <submittedName>
        <fullName evidence="1">Uncharacterized protein</fullName>
    </submittedName>
</protein>
<sequence length="36" mass="4248">MHKRRRLDLDSLGLRVRLSAFDCDGHTWILTPQNLI</sequence>
<accession>A0A0A9BEI4</accession>
<reference evidence="1" key="2">
    <citation type="journal article" date="2015" name="Data Brief">
        <title>Shoot transcriptome of the giant reed, Arundo donax.</title>
        <authorList>
            <person name="Barrero R.A."/>
            <person name="Guerrero F.D."/>
            <person name="Moolhuijzen P."/>
            <person name="Goolsby J.A."/>
            <person name="Tidwell J."/>
            <person name="Bellgard S.E."/>
            <person name="Bellgard M.I."/>
        </authorList>
    </citation>
    <scope>NUCLEOTIDE SEQUENCE</scope>
    <source>
        <tissue evidence="1">Shoot tissue taken approximately 20 cm above the soil surface</tissue>
    </source>
</reference>
<name>A0A0A9BEI4_ARUDO</name>
<dbReference type="AlphaFoldDB" id="A0A0A9BEI4"/>
<evidence type="ECO:0000313" key="1">
    <source>
        <dbReference type="EMBL" id="JAD60558.1"/>
    </source>
</evidence>
<proteinExistence type="predicted"/>
<organism evidence="1">
    <name type="scientific">Arundo donax</name>
    <name type="common">Giant reed</name>
    <name type="synonym">Donax arundinaceus</name>
    <dbReference type="NCBI Taxonomy" id="35708"/>
    <lineage>
        <taxon>Eukaryota</taxon>
        <taxon>Viridiplantae</taxon>
        <taxon>Streptophyta</taxon>
        <taxon>Embryophyta</taxon>
        <taxon>Tracheophyta</taxon>
        <taxon>Spermatophyta</taxon>
        <taxon>Magnoliopsida</taxon>
        <taxon>Liliopsida</taxon>
        <taxon>Poales</taxon>
        <taxon>Poaceae</taxon>
        <taxon>PACMAD clade</taxon>
        <taxon>Arundinoideae</taxon>
        <taxon>Arundineae</taxon>
        <taxon>Arundo</taxon>
    </lineage>
</organism>
<reference evidence="1" key="1">
    <citation type="submission" date="2014-09" db="EMBL/GenBank/DDBJ databases">
        <authorList>
            <person name="Magalhaes I.L.F."/>
            <person name="Oliveira U."/>
            <person name="Santos F.R."/>
            <person name="Vidigal T.H.D.A."/>
            <person name="Brescovit A.D."/>
            <person name="Santos A.J."/>
        </authorList>
    </citation>
    <scope>NUCLEOTIDE SEQUENCE</scope>
    <source>
        <tissue evidence="1">Shoot tissue taken approximately 20 cm above the soil surface</tissue>
    </source>
</reference>